<evidence type="ECO:0000313" key="1">
    <source>
        <dbReference type="EMBL" id="ETM36634.1"/>
    </source>
</evidence>
<organism evidence="1">
    <name type="scientific">Phytophthora nicotianae</name>
    <name type="common">Potato buckeye rot agent</name>
    <name type="synonym">Phytophthora parasitica</name>
    <dbReference type="NCBI Taxonomy" id="4792"/>
    <lineage>
        <taxon>Eukaryota</taxon>
        <taxon>Sar</taxon>
        <taxon>Stramenopiles</taxon>
        <taxon>Oomycota</taxon>
        <taxon>Peronosporomycetes</taxon>
        <taxon>Peronosporales</taxon>
        <taxon>Peronosporaceae</taxon>
        <taxon>Phytophthora</taxon>
    </lineage>
</organism>
<sequence length="139" mass="15094">SDGSASFVLARHLISLEPARLAARTPVAALLGPRSTLAVPCSRKAVWPAPRSPTVARGLSRRRQFPHQHWRLLLAGGPLVAQASSRSSRDGPLPLDLGGALRAVRSARKHHTSPYSRTYRFPGDDNVGPEAKARNSWCY</sequence>
<dbReference type="EMBL" id="KI695282">
    <property type="protein sequence ID" value="ETM36635.1"/>
    <property type="molecule type" value="Genomic_DNA"/>
</dbReference>
<reference evidence="1" key="1">
    <citation type="submission" date="2013-11" db="EMBL/GenBank/DDBJ databases">
        <title>The Genome Sequence of Phytophthora parasitica IAC_01/95.</title>
        <authorList>
            <consortium name="The Broad Institute Genomics Platform"/>
            <person name="Russ C."/>
            <person name="Tyler B."/>
            <person name="Panabieres F."/>
            <person name="Shan W."/>
            <person name="Tripathy S."/>
            <person name="Grunwald N."/>
            <person name="Machado M."/>
            <person name="Johnson C.S."/>
            <person name="Arredondo F."/>
            <person name="Hong C."/>
            <person name="Coffey M."/>
            <person name="Young S.K."/>
            <person name="Zeng Q."/>
            <person name="Gargeya S."/>
            <person name="Fitzgerald M."/>
            <person name="Abouelleil A."/>
            <person name="Alvarado L."/>
            <person name="Chapman S.B."/>
            <person name="Gainer-Dewar J."/>
            <person name="Goldberg J."/>
            <person name="Griggs A."/>
            <person name="Gujja S."/>
            <person name="Hansen M."/>
            <person name="Howarth C."/>
            <person name="Imamovic A."/>
            <person name="Ireland A."/>
            <person name="Larimer J."/>
            <person name="McCowan C."/>
            <person name="Murphy C."/>
            <person name="Pearson M."/>
            <person name="Poon T.W."/>
            <person name="Priest M."/>
            <person name="Roberts A."/>
            <person name="Saif S."/>
            <person name="Shea T."/>
            <person name="Sykes S."/>
            <person name="Wortman J."/>
            <person name="Nusbaum C."/>
            <person name="Birren B."/>
        </authorList>
    </citation>
    <scope>NUCLEOTIDE SEQUENCE [LARGE SCALE GENOMIC DNA]</scope>
    <source>
        <strain evidence="1">IAC_01/95</strain>
    </source>
</reference>
<feature type="non-terminal residue" evidence="1">
    <location>
        <position position="1"/>
    </location>
</feature>
<proteinExistence type="predicted"/>
<gene>
    <name evidence="1" type="ORF">L914_16719</name>
</gene>
<protein>
    <submittedName>
        <fullName evidence="1">Uncharacterized protein</fullName>
    </submittedName>
</protein>
<accession>W2MMC0</accession>
<dbReference type="EMBL" id="KI695282">
    <property type="protein sequence ID" value="ETM36634.1"/>
    <property type="molecule type" value="Genomic_DNA"/>
</dbReference>
<name>W2MMC0_PHYNI</name>
<dbReference type="Proteomes" id="UP000054532">
    <property type="component" value="Unassembled WGS sequence"/>
</dbReference>
<dbReference type="AlphaFoldDB" id="W2MMC0"/>